<reference evidence="3" key="2">
    <citation type="submission" date="2025-08" db="UniProtKB">
        <authorList>
            <consortium name="RefSeq"/>
        </authorList>
    </citation>
    <scope>IDENTIFICATION</scope>
</reference>
<evidence type="ECO:0000256" key="2">
    <source>
        <dbReference type="SAM" id="Phobius"/>
    </source>
</evidence>
<dbReference type="GeneID" id="10098211"/>
<organism evidence="3">
    <name type="scientific">Aspergillus niger</name>
    <dbReference type="NCBI Taxonomy" id="5061"/>
    <lineage>
        <taxon>Eukaryota</taxon>
        <taxon>Fungi</taxon>
        <taxon>Dikarya</taxon>
        <taxon>Ascomycota</taxon>
        <taxon>Pezizomycotina</taxon>
        <taxon>Eurotiomycetes</taxon>
        <taxon>Eurotiomycetidae</taxon>
        <taxon>Eurotiales</taxon>
        <taxon>Aspergillaceae</taxon>
        <taxon>Aspergillus</taxon>
        <taxon>Aspergillus subgen. Circumdati</taxon>
    </lineage>
</organism>
<keyword evidence="2" id="KW-1133">Transmembrane helix</keyword>
<dbReference type="VEuPathDB" id="FungiDB:An01g01860"/>
<gene>
    <name evidence="3" type="ORF">An01g01860</name>
</gene>
<reference evidence="3" key="1">
    <citation type="submission" date="2025-02" db="EMBL/GenBank/DDBJ databases">
        <authorList>
            <consortium name="NCBI Genome Project"/>
        </authorList>
    </citation>
    <scope>NUCLEOTIDE SEQUENCE</scope>
</reference>
<dbReference type="KEGG" id="ang:An01g01860"/>
<dbReference type="AlphaFoldDB" id="A0AAJ8BUA9"/>
<keyword evidence="2" id="KW-0472">Membrane</keyword>
<keyword evidence="2" id="KW-0812">Transmembrane</keyword>
<feature type="region of interest" description="Disordered" evidence="1">
    <location>
        <begin position="76"/>
        <end position="112"/>
    </location>
</feature>
<evidence type="ECO:0000256" key="1">
    <source>
        <dbReference type="SAM" id="MobiDB-lite"/>
    </source>
</evidence>
<protein>
    <submittedName>
        <fullName evidence="3">Uncharacterized protein</fullName>
    </submittedName>
</protein>
<proteinExistence type="predicted"/>
<dbReference type="RefSeq" id="XP_059603088.1">
    <property type="nucleotide sequence ID" value="XM_059746145.1"/>
</dbReference>
<feature type="transmembrane region" description="Helical" evidence="2">
    <location>
        <begin position="31"/>
        <end position="51"/>
    </location>
</feature>
<evidence type="ECO:0000313" key="3">
    <source>
        <dbReference type="RefSeq" id="XP_059603088.1"/>
    </source>
</evidence>
<sequence length="141" mass="14732">MPGGLHPPLSVMESWPARNTINPESHGSASIVLPAIFGSIAVTAVILRLWARCVIQRQGKLDDFFIALALEPTTTAKTTTYGTTRSPNSSSRANSPSRKNSSTSSPRASPRSPCYFSTAAWATAPPSPLASSTSSTSASPA</sequence>
<accession>A0AAJ8BUA9</accession>
<name>A0AAJ8BUA9_ASPNG</name>